<proteinExistence type="predicted"/>
<sequence length="219" mass="25267">MAEHVEGEWKSFVFRMAQPSDCANILAHLRQNFYRDEPLCKHVGYEDAMADEFDIFAPAALKDNLSFIAVDKATDKIAGVRITTHVRKEDKHDFPPINNKKTRAVVNVLIKLTEEANVFGKYPEITHFAEFFMVSVDRDFRGHGLASEIYERSFNMLTALKFPLIKCVFSSPYTQRIARKRGFIELGRLYFQDCKDDNGERPFPNATEDEYAVLMVKEL</sequence>
<keyword evidence="2" id="KW-1185">Reference proteome</keyword>
<accession>A0ABP1Q848</accession>
<dbReference type="Proteomes" id="UP001642540">
    <property type="component" value="Unassembled WGS sequence"/>
</dbReference>
<organism evidence="1 2">
    <name type="scientific">Orchesella dallaii</name>
    <dbReference type="NCBI Taxonomy" id="48710"/>
    <lineage>
        <taxon>Eukaryota</taxon>
        <taxon>Metazoa</taxon>
        <taxon>Ecdysozoa</taxon>
        <taxon>Arthropoda</taxon>
        <taxon>Hexapoda</taxon>
        <taxon>Collembola</taxon>
        <taxon>Entomobryomorpha</taxon>
        <taxon>Entomobryoidea</taxon>
        <taxon>Orchesellidae</taxon>
        <taxon>Orchesellinae</taxon>
        <taxon>Orchesella</taxon>
    </lineage>
</organism>
<dbReference type="InterPro" id="IPR016181">
    <property type="entry name" value="Acyl_CoA_acyltransferase"/>
</dbReference>
<dbReference type="PANTHER" id="PTHR20905:SF1">
    <property type="entry name" value="AT07410P-RELATED"/>
    <property type="match status" value="1"/>
</dbReference>
<dbReference type="Gene3D" id="3.40.630.30">
    <property type="match status" value="1"/>
</dbReference>
<dbReference type="EMBL" id="CAXLJM020000025">
    <property type="protein sequence ID" value="CAL8092428.1"/>
    <property type="molecule type" value="Genomic_DNA"/>
</dbReference>
<evidence type="ECO:0000313" key="1">
    <source>
        <dbReference type="EMBL" id="CAL8092428.1"/>
    </source>
</evidence>
<name>A0ABP1Q848_9HEXA</name>
<reference evidence="1 2" key="1">
    <citation type="submission" date="2024-08" db="EMBL/GenBank/DDBJ databases">
        <authorList>
            <person name="Cucini C."/>
            <person name="Frati F."/>
        </authorList>
    </citation>
    <scope>NUCLEOTIDE SEQUENCE [LARGE SCALE GENOMIC DNA]</scope>
</reference>
<protein>
    <recommendedName>
        <fullName evidence="3">N-acetyltransferase domain-containing protein</fullName>
    </recommendedName>
</protein>
<dbReference type="SUPFAM" id="SSF55729">
    <property type="entry name" value="Acyl-CoA N-acyltransferases (Nat)"/>
    <property type="match status" value="1"/>
</dbReference>
<gene>
    <name evidence="1" type="ORF">ODALV1_LOCUS8214</name>
</gene>
<dbReference type="PANTHER" id="PTHR20905">
    <property type="entry name" value="N-ACETYLTRANSFERASE-RELATED"/>
    <property type="match status" value="1"/>
</dbReference>
<evidence type="ECO:0008006" key="3">
    <source>
        <dbReference type="Google" id="ProtNLM"/>
    </source>
</evidence>
<evidence type="ECO:0000313" key="2">
    <source>
        <dbReference type="Proteomes" id="UP001642540"/>
    </source>
</evidence>
<comment type="caution">
    <text evidence="1">The sequence shown here is derived from an EMBL/GenBank/DDBJ whole genome shotgun (WGS) entry which is preliminary data.</text>
</comment>